<dbReference type="InterPro" id="IPR012699">
    <property type="entry name" value="PhnN"/>
</dbReference>
<evidence type="ECO:0000259" key="7">
    <source>
        <dbReference type="PROSITE" id="PS50052"/>
    </source>
</evidence>
<dbReference type="EMBL" id="CP039965">
    <property type="protein sequence ID" value="QCO57696.1"/>
    <property type="molecule type" value="Genomic_DNA"/>
</dbReference>
<organism evidence="8 9">
    <name type="scientific">Pseudorhodobacter turbinis</name>
    <dbReference type="NCBI Taxonomy" id="2500533"/>
    <lineage>
        <taxon>Bacteria</taxon>
        <taxon>Pseudomonadati</taxon>
        <taxon>Pseudomonadota</taxon>
        <taxon>Alphaproteobacteria</taxon>
        <taxon>Rhodobacterales</taxon>
        <taxon>Paracoccaceae</taxon>
        <taxon>Pseudorhodobacter</taxon>
    </lineage>
</organism>
<evidence type="ECO:0000256" key="4">
    <source>
        <dbReference type="ARBA" id="ARBA00022741"/>
    </source>
</evidence>
<feature type="domain" description="Guanylate kinase-like" evidence="7">
    <location>
        <begin position="4"/>
        <end position="175"/>
    </location>
</feature>
<keyword evidence="9" id="KW-1185">Reference proteome</keyword>
<comment type="catalytic activity">
    <reaction evidence="1 6">
        <text>alpha-D-ribose 1,5-bisphosphate + ATP = 5-phospho-alpha-D-ribose 1-diphosphate + ADP</text>
        <dbReference type="Rhea" id="RHEA:20109"/>
        <dbReference type="ChEBI" id="CHEBI:30616"/>
        <dbReference type="ChEBI" id="CHEBI:58017"/>
        <dbReference type="ChEBI" id="CHEBI:68688"/>
        <dbReference type="ChEBI" id="CHEBI:456216"/>
        <dbReference type="EC" id="2.7.4.23"/>
    </reaction>
</comment>
<dbReference type="EC" id="2.7.4.23" evidence="6"/>
<evidence type="ECO:0000313" key="9">
    <source>
        <dbReference type="Proteomes" id="UP000298631"/>
    </source>
</evidence>
<dbReference type="InterPro" id="IPR008144">
    <property type="entry name" value="Guanylate_kin-like_dom"/>
</dbReference>
<sequence>MTGGRLIAVVGPSGVGKDSIMAALASPQMPLVRRAITRAPGLGGEDYDAMTPADFAKATEAGAFCLHWSAHGLQYGIPAQVRRDVEAGADRIVNLSRGALGEAAKIFARLVVLHITASPETLAQRLKHRGREDTGDIAKRLASAQKPLPAGLNVIEIVNDGPLEAAVAKARAALQPDRV</sequence>
<dbReference type="GO" id="GO:0005829">
    <property type="term" value="C:cytosol"/>
    <property type="evidence" value="ECO:0007669"/>
    <property type="project" value="TreeGrafter"/>
</dbReference>
<evidence type="ECO:0000256" key="1">
    <source>
        <dbReference type="ARBA" id="ARBA00000373"/>
    </source>
</evidence>
<dbReference type="Proteomes" id="UP000298631">
    <property type="component" value="Plasmid unnamed1"/>
</dbReference>
<keyword evidence="8" id="KW-0418">Kinase</keyword>
<dbReference type="InterPro" id="IPR008145">
    <property type="entry name" value="GK/Ca_channel_bsu"/>
</dbReference>
<geneLocation type="plasmid" evidence="8 9">
    <name>unnamed1</name>
</geneLocation>
<dbReference type="NCBIfam" id="TIGR02322">
    <property type="entry name" value="phosphon_PhnN"/>
    <property type="match status" value="1"/>
</dbReference>
<keyword evidence="8" id="KW-0614">Plasmid</keyword>
<feature type="binding site" evidence="6">
    <location>
        <begin position="11"/>
        <end position="18"/>
    </location>
    <ligand>
        <name>ATP</name>
        <dbReference type="ChEBI" id="CHEBI:30616"/>
    </ligand>
</feature>
<dbReference type="SMART" id="SM00072">
    <property type="entry name" value="GuKc"/>
    <property type="match status" value="1"/>
</dbReference>
<evidence type="ECO:0000256" key="2">
    <source>
        <dbReference type="ARBA" id="ARBA00005069"/>
    </source>
</evidence>
<dbReference type="GO" id="GO:0005524">
    <property type="term" value="F:ATP binding"/>
    <property type="evidence" value="ECO:0007669"/>
    <property type="project" value="UniProtKB-KW"/>
</dbReference>
<dbReference type="PROSITE" id="PS50052">
    <property type="entry name" value="GUANYLATE_KINASE_2"/>
    <property type="match status" value="1"/>
</dbReference>
<dbReference type="GO" id="GO:0033863">
    <property type="term" value="F:ribose 1,5-bisphosphate phosphokinase activity"/>
    <property type="evidence" value="ECO:0007669"/>
    <property type="project" value="UniProtKB-UniRule"/>
</dbReference>
<dbReference type="Gene3D" id="3.40.50.300">
    <property type="entry name" value="P-loop containing nucleotide triphosphate hydrolases"/>
    <property type="match status" value="1"/>
</dbReference>
<dbReference type="AlphaFoldDB" id="A0A4P8EKW8"/>
<dbReference type="PANTHER" id="PTHR23117">
    <property type="entry name" value="GUANYLATE KINASE-RELATED"/>
    <property type="match status" value="1"/>
</dbReference>
<dbReference type="GO" id="GO:0019634">
    <property type="term" value="P:organic phosphonate metabolic process"/>
    <property type="evidence" value="ECO:0007669"/>
    <property type="project" value="UniProtKB-UniRule"/>
</dbReference>
<comment type="similarity">
    <text evidence="6">Belongs to the ribose 1,5-bisphosphokinase family.</text>
</comment>
<evidence type="ECO:0000256" key="5">
    <source>
        <dbReference type="ARBA" id="ARBA00022840"/>
    </source>
</evidence>
<dbReference type="InterPro" id="IPR027417">
    <property type="entry name" value="P-loop_NTPase"/>
</dbReference>
<protein>
    <recommendedName>
        <fullName evidence="6">Ribose 1,5-bisphosphate phosphokinase PhnN</fullName>
        <ecNumber evidence="6">2.7.4.23</ecNumber>
    </recommendedName>
    <alternativeName>
        <fullName evidence="6">Ribose 1,5-bisphosphokinase</fullName>
    </alternativeName>
</protein>
<dbReference type="RefSeq" id="WP_137195504.1">
    <property type="nucleotide sequence ID" value="NZ_CP039965.1"/>
</dbReference>
<dbReference type="SUPFAM" id="SSF52540">
    <property type="entry name" value="P-loop containing nucleoside triphosphate hydrolases"/>
    <property type="match status" value="1"/>
</dbReference>
<dbReference type="HAMAP" id="MF_00836">
    <property type="entry name" value="PhnN"/>
    <property type="match status" value="1"/>
</dbReference>
<dbReference type="GO" id="GO:0006015">
    <property type="term" value="P:5-phosphoribose 1-diphosphate biosynthetic process"/>
    <property type="evidence" value="ECO:0007669"/>
    <property type="project" value="UniProtKB-UniRule"/>
</dbReference>
<comment type="function">
    <text evidence="6">Catalyzes the phosphorylation of ribose 1,5-bisphosphate to 5-phospho-D-ribosyl alpha-1-diphosphate (PRPP).</text>
</comment>
<keyword evidence="4 6" id="KW-0547">Nucleotide-binding</keyword>
<accession>A0A4P8EKW8</accession>
<dbReference type="UniPathway" id="UPA00087">
    <property type="reaction ID" value="UER00175"/>
</dbReference>
<gene>
    <name evidence="6 8" type="primary">phnN</name>
    <name evidence="8" type="ORF">EOK75_18580</name>
</gene>
<reference evidence="8 9" key="1">
    <citation type="submission" date="2019-05" db="EMBL/GenBank/DDBJ databases">
        <title>Pseudorhodobacter turbinis sp. nov., isolated from the gut of the Korean turban shell.</title>
        <authorList>
            <person name="Jeong Y.-S."/>
            <person name="Kang W.-R."/>
            <person name="Bae J.-W."/>
        </authorList>
    </citation>
    <scope>NUCLEOTIDE SEQUENCE [LARGE SCALE GENOMIC DNA]</scope>
    <source>
        <strain evidence="8 9">S12M18</strain>
        <plasmid evidence="8 9">unnamed1</plasmid>
    </source>
</reference>
<evidence type="ECO:0000256" key="3">
    <source>
        <dbReference type="ARBA" id="ARBA00022679"/>
    </source>
</evidence>
<dbReference type="KEGG" id="pseb:EOK75_18580"/>
<name>A0A4P8EKW8_9RHOB</name>
<keyword evidence="5 6" id="KW-0067">ATP-binding</keyword>
<evidence type="ECO:0000313" key="8">
    <source>
        <dbReference type="EMBL" id="QCO57696.1"/>
    </source>
</evidence>
<dbReference type="PANTHER" id="PTHR23117:SF8">
    <property type="entry name" value="RIBOSE 1,5-BISPHOSPHATE PHOSPHOKINASE PHNN"/>
    <property type="match status" value="1"/>
</dbReference>
<comment type="pathway">
    <text evidence="2 6">Metabolic intermediate biosynthesis; 5-phospho-alpha-D-ribose 1-diphosphate biosynthesis; 5-phospho-alpha-D-ribose 1-diphosphate from D-ribose 5-phosphate (route II): step 3/3.</text>
</comment>
<dbReference type="OrthoDB" id="341217at2"/>
<evidence type="ECO:0000256" key="6">
    <source>
        <dbReference type="HAMAP-Rule" id="MF_00836"/>
    </source>
</evidence>
<proteinExistence type="inferred from homology"/>
<dbReference type="Pfam" id="PF00625">
    <property type="entry name" value="Guanylate_kin"/>
    <property type="match status" value="1"/>
</dbReference>
<keyword evidence="3 6" id="KW-0808">Transferase</keyword>